<dbReference type="Gene3D" id="1.10.287.950">
    <property type="entry name" value="Methyl-accepting chemotaxis protein"/>
    <property type="match status" value="1"/>
</dbReference>
<comment type="similarity">
    <text evidence="4">Belongs to the methyl-accepting chemotaxis (MCP) protein family.</text>
</comment>
<dbReference type="InterPro" id="IPR004090">
    <property type="entry name" value="Chemotax_Me-accpt_rcpt"/>
</dbReference>
<dbReference type="SMART" id="SM00283">
    <property type="entry name" value="MA"/>
    <property type="match status" value="1"/>
</dbReference>
<evidence type="ECO:0000256" key="6">
    <source>
        <dbReference type="SAM" id="Coils"/>
    </source>
</evidence>
<feature type="domain" description="HAMP" evidence="11">
    <location>
        <begin position="564"/>
        <end position="603"/>
    </location>
</feature>
<organism evidence="12">
    <name type="scientific">Pseudoalteromonas prydzensis</name>
    <dbReference type="NCBI Taxonomy" id="182141"/>
    <lineage>
        <taxon>Bacteria</taxon>
        <taxon>Pseudomonadati</taxon>
        <taxon>Pseudomonadota</taxon>
        <taxon>Gammaproteobacteria</taxon>
        <taxon>Alteromonadales</taxon>
        <taxon>Pseudoalteromonadaceae</taxon>
        <taxon>Pseudoalteromonas</taxon>
    </lineage>
</organism>
<keyword evidence="3 5" id="KW-0807">Transducer</keyword>
<dbReference type="CDD" id="cd11386">
    <property type="entry name" value="MCP_signal"/>
    <property type="match status" value="1"/>
</dbReference>
<dbReference type="PROSITE" id="PS50885">
    <property type="entry name" value="HAMP"/>
    <property type="match status" value="1"/>
</dbReference>
<dbReference type="SUPFAM" id="SSF55785">
    <property type="entry name" value="PYP-like sensor domain (PAS domain)"/>
    <property type="match status" value="2"/>
</dbReference>
<dbReference type="InterPro" id="IPR000700">
    <property type="entry name" value="PAS-assoc_C"/>
</dbReference>
<dbReference type="AlphaFoldDB" id="A0A7V1GFL4"/>
<feature type="domain" description="PAS" evidence="9">
    <location>
        <begin position="147"/>
        <end position="177"/>
    </location>
</feature>
<evidence type="ECO:0000256" key="5">
    <source>
        <dbReference type="PROSITE-ProRule" id="PRU00284"/>
    </source>
</evidence>
<evidence type="ECO:0000256" key="2">
    <source>
        <dbReference type="ARBA" id="ARBA00022481"/>
    </source>
</evidence>
<dbReference type="PROSITE" id="PS50113">
    <property type="entry name" value="PAC"/>
    <property type="match status" value="2"/>
</dbReference>
<name>A0A7V1GFL4_9GAMM</name>
<dbReference type="InterPro" id="IPR051310">
    <property type="entry name" value="MCP_chemotaxis"/>
</dbReference>
<evidence type="ECO:0000256" key="4">
    <source>
        <dbReference type="ARBA" id="ARBA00029447"/>
    </source>
</evidence>
<feature type="domain" description="PAC" evidence="10">
    <location>
        <begin position="84"/>
        <end position="136"/>
    </location>
</feature>
<dbReference type="CDD" id="cd00130">
    <property type="entry name" value="PAS"/>
    <property type="match status" value="2"/>
</dbReference>
<dbReference type="InterPro" id="IPR003660">
    <property type="entry name" value="HAMP_dom"/>
</dbReference>
<dbReference type="Proteomes" id="UP000886188">
    <property type="component" value="Unassembled WGS sequence"/>
</dbReference>
<dbReference type="GO" id="GO:0004888">
    <property type="term" value="F:transmembrane signaling receptor activity"/>
    <property type="evidence" value="ECO:0007669"/>
    <property type="project" value="InterPro"/>
</dbReference>
<dbReference type="Pfam" id="PF08447">
    <property type="entry name" value="PAS_3"/>
    <property type="match status" value="2"/>
</dbReference>
<feature type="region of interest" description="Disordered" evidence="7">
    <location>
        <begin position="869"/>
        <end position="895"/>
    </location>
</feature>
<evidence type="ECO:0000313" key="12">
    <source>
        <dbReference type="EMBL" id="HEA17557.1"/>
    </source>
</evidence>
<dbReference type="Pfam" id="PF13426">
    <property type="entry name" value="PAS_9"/>
    <property type="match status" value="1"/>
</dbReference>
<dbReference type="SMART" id="SM00091">
    <property type="entry name" value="PAS"/>
    <property type="match status" value="4"/>
</dbReference>
<dbReference type="InterPro" id="IPR004089">
    <property type="entry name" value="MCPsignal_dom"/>
</dbReference>
<evidence type="ECO:0000259" key="8">
    <source>
        <dbReference type="PROSITE" id="PS50111"/>
    </source>
</evidence>
<dbReference type="PRINTS" id="PR00260">
    <property type="entry name" value="CHEMTRNSDUCR"/>
</dbReference>
<proteinExistence type="inferred from homology"/>
<evidence type="ECO:0000256" key="7">
    <source>
        <dbReference type="SAM" id="MobiDB-lite"/>
    </source>
</evidence>
<dbReference type="InterPro" id="IPR000014">
    <property type="entry name" value="PAS"/>
</dbReference>
<dbReference type="InterPro" id="IPR013655">
    <property type="entry name" value="PAS_fold_3"/>
</dbReference>
<dbReference type="PROSITE" id="PS50111">
    <property type="entry name" value="CHEMOTAXIS_TRANSDUC_2"/>
    <property type="match status" value="1"/>
</dbReference>
<reference evidence="12" key="1">
    <citation type="journal article" date="2020" name="mSystems">
        <title>Genome- and Community-Level Interaction Insights into Carbon Utilization and Element Cycling Functions of Hydrothermarchaeota in Hydrothermal Sediment.</title>
        <authorList>
            <person name="Zhou Z."/>
            <person name="Liu Y."/>
            <person name="Xu W."/>
            <person name="Pan J."/>
            <person name="Luo Z.H."/>
            <person name="Li M."/>
        </authorList>
    </citation>
    <scope>NUCLEOTIDE SEQUENCE [LARGE SCALE GENOMIC DNA]</scope>
    <source>
        <strain evidence="12">HyVt-346</strain>
    </source>
</reference>
<gene>
    <name evidence="12" type="ORF">ENH88_14160</name>
</gene>
<comment type="subcellular location">
    <subcellularLocation>
        <location evidence="1">Membrane</location>
    </subcellularLocation>
</comment>
<dbReference type="FunFam" id="3.30.450.20:FF:000075">
    <property type="entry name" value="Methyl-accepting chemotaxis protein"/>
    <property type="match status" value="1"/>
</dbReference>
<dbReference type="GO" id="GO:0006935">
    <property type="term" value="P:chemotaxis"/>
    <property type="evidence" value="ECO:0007669"/>
    <property type="project" value="InterPro"/>
</dbReference>
<feature type="domain" description="Methyl-accepting transducer" evidence="8">
    <location>
        <begin position="608"/>
        <end position="837"/>
    </location>
</feature>
<dbReference type="RefSeq" id="WP_304183043.1">
    <property type="nucleotide sequence ID" value="NZ_DRGM01000145.1"/>
</dbReference>
<dbReference type="GO" id="GO:0007165">
    <property type="term" value="P:signal transduction"/>
    <property type="evidence" value="ECO:0007669"/>
    <property type="project" value="UniProtKB-KW"/>
</dbReference>
<dbReference type="FunFam" id="1.10.287.950:FF:000001">
    <property type="entry name" value="Methyl-accepting chemotaxis sensory transducer"/>
    <property type="match status" value="1"/>
</dbReference>
<dbReference type="InterPro" id="IPR001610">
    <property type="entry name" value="PAC"/>
</dbReference>
<dbReference type="SMART" id="SM00086">
    <property type="entry name" value="PAC"/>
    <property type="match status" value="2"/>
</dbReference>
<dbReference type="PROSITE" id="PS50112">
    <property type="entry name" value="PAS"/>
    <property type="match status" value="1"/>
</dbReference>
<evidence type="ECO:0000256" key="1">
    <source>
        <dbReference type="ARBA" id="ARBA00004370"/>
    </source>
</evidence>
<dbReference type="PANTHER" id="PTHR43531:SF14">
    <property type="entry name" value="METHYL-ACCEPTING CHEMOTAXIS PROTEIN I-RELATED"/>
    <property type="match status" value="1"/>
</dbReference>
<evidence type="ECO:0000256" key="3">
    <source>
        <dbReference type="ARBA" id="ARBA00023224"/>
    </source>
</evidence>
<dbReference type="Pfam" id="PF18947">
    <property type="entry name" value="HAMP_2"/>
    <property type="match status" value="1"/>
</dbReference>
<feature type="domain" description="PAC" evidence="10">
    <location>
        <begin position="206"/>
        <end position="258"/>
    </location>
</feature>
<evidence type="ECO:0000259" key="11">
    <source>
        <dbReference type="PROSITE" id="PS50885"/>
    </source>
</evidence>
<feature type="coiled-coil region" evidence="6">
    <location>
        <begin position="808"/>
        <end position="835"/>
    </location>
</feature>
<feature type="region of interest" description="Disordered" evidence="7">
    <location>
        <begin position="620"/>
        <end position="641"/>
    </location>
</feature>
<dbReference type="NCBIfam" id="TIGR00229">
    <property type="entry name" value="sensory_box"/>
    <property type="match status" value="2"/>
</dbReference>
<dbReference type="Pfam" id="PF00015">
    <property type="entry name" value="MCPsignal"/>
    <property type="match status" value="1"/>
</dbReference>
<accession>A0A7V1GFL4</accession>
<dbReference type="EMBL" id="DRGM01000145">
    <property type="protein sequence ID" value="HEA17557.1"/>
    <property type="molecule type" value="Genomic_DNA"/>
</dbReference>
<dbReference type="PANTHER" id="PTHR43531">
    <property type="entry name" value="PROTEIN ICFG"/>
    <property type="match status" value="1"/>
</dbReference>
<evidence type="ECO:0000259" key="9">
    <source>
        <dbReference type="PROSITE" id="PS50112"/>
    </source>
</evidence>
<sequence>MGWFSNSKKSNNDLIVTALNKSLAVIEFEPSGIIITANNNFLDVMGYPLEEIQGQHHCIFVSKNEAQSTEYKSFWQSLKDGKFIADEFKRISKSGKEVWIQATYNPVQDEHGHVIKVVKFVSDITAQKMLAVEAAGQIAAISKSQAVIEFDLDGSVLTANDNFLQTFGYQLEEIVGRHHRIFIASEVAKSEQYLQFWQKLGRGEFDSGEYLRIAKDGSEVWIQASYNPIFDLSGKPYKVVKYATDITVQKELEKESKRDAELSSALTICQASVMMADNDLQIVFANNQLKQMLQTREDELQSVLGDFSVDTMIGSSITTFFENAAQQAQLYANLTDSIESKLEIASLIFNLIATPWFNKKGKRLGTIIEWQDLTESIKKATAEKAAAEENLRVRRALDRVATNTMITNTKNDIIYMNEAVQNMMHNAEQDLRCDLPHFDSSQLLGQNIDVFHKNPAHQRDLLSKLTDTYSAEIVVGGRTFGLVANPIFTPANERIGTVVEWEDRTAEVAIEKEIADLVSSARKGNLEARVAEQGKDGFFLRLAKGLNGLVAIVDDAVTGTGNMLDAMANGDLSKRIEQEYQGSFERLKRDANATADKLTEVINGINTSANLVASGAEEISQGNADLSQRTEEQASSLEETASSMEEMTSTVRQNADNAKVVNELAEETRDKAQQGGEIVNRAVISMSAINESSKRIADIISVIDEIAFQTNLLALNAAVEAARAGEQGRGFAVVAGEVRNLAQRSAGAAKEIKELIRDSVGKVEDGTLLVNESGATLKEIVIAVQKVTEMISAIAAASEEQSSGIEQVNKAISQMDEMTQQNAALVEQASAASESMSEQANDMTRLLNFFTLSQQTTAMNTASVTPIVAPPHNRNIRSKTRGNNFADSTDEWEEF</sequence>
<comment type="caution">
    <text evidence="12">The sequence shown here is derived from an EMBL/GenBank/DDBJ whole genome shotgun (WGS) entry which is preliminary data.</text>
</comment>
<dbReference type="SUPFAM" id="SSF58104">
    <property type="entry name" value="Methyl-accepting chemotaxis protein (MCP) signaling domain"/>
    <property type="match status" value="1"/>
</dbReference>
<keyword evidence="2" id="KW-0488">Methylation</keyword>
<dbReference type="Gene3D" id="3.30.450.20">
    <property type="entry name" value="PAS domain"/>
    <property type="match status" value="4"/>
</dbReference>
<evidence type="ECO:0000259" key="10">
    <source>
        <dbReference type="PROSITE" id="PS50113"/>
    </source>
</evidence>
<dbReference type="GO" id="GO:0005886">
    <property type="term" value="C:plasma membrane"/>
    <property type="evidence" value="ECO:0007669"/>
    <property type="project" value="TreeGrafter"/>
</dbReference>
<keyword evidence="6" id="KW-0175">Coiled coil</keyword>
<protein>
    <submittedName>
        <fullName evidence="12">Methyl-accepting chemotaxis protein</fullName>
    </submittedName>
</protein>
<dbReference type="InterPro" id="IPR035965">
    <property type="entry name" value="PAS-like_dom_sf"/>
</dbReference>